<gene>
    <name evidence="10" type="primary">pstA</name>
    <name evidence="10" type="ORF">OdinLCB4_007665</name>
</gene>
<sequence>MTSKYTKQKVYFWLMRIVAAIPLIFLGWIVGTIIFYGIPALKPSIFGAPTPGSYESYGIGPAILGSIYVMVFTMIFSFPIGVLAAIYLVEYAKDNAFTRMIRMAINTLASLPSIIYGVFGFVFFLIVLRFPKSAVAAALTLSLLTLPVIISATQEALLSIPKSYREAALAVGATKWQTIRDHVLPNAISGIMTGGILGLSRAGGETAPILFVYAVGLSGFVFSPLAPSMALPFTIYNLALQSTGLEYTLPLAFAACLILLIIITSLNILAIYIRNKARSKMEVMRVS</sequence>
<keyword evidence="4 8" id="KW-1003">Cell membrane</keyword>
<comment type="subcellular location">
    <subcellularLocation>
        <location evidence="1 8">Cell membrane</location>
        <topology evidence="1 8">Multi-pass membrane protein</topology>
    </subcellularLocation>
</comment>
<dbReference type="KEGG" id="oyw:OdinLCB4_007665"/>
<protein>
    <recommendedName>
        <fullName evidence="8">Phosphate transport system permease protein PstA</fullName>
    </recommendedName>
</protein>
<dbReference type="PANTHER" id="PTHR43470:SF3">
    <property type="entry name" value="PHOSPHATE TRANSPORT SYSTEM PERMEASE PROTEIN PSTA-RELATED"/>
    <property type="match status" value="1"/>
</dbReference>
<dbReference type="GO" id="GO:0005886">
    <property type="term" value="C:plasma membrane"/>
    <property type="evidence" value="ECO:0007669"/>
    <property type="project" value="UniProtKB-SubCell"/>
</dbReference>
<comment type="similarity">
    <text evidence="2 8">Belongs to the binding-protein-dependent transport system permease family. CysTW subfamily.</text>
</comment>
<evidence type="ECO:0000256" key="4">
    <source>
        <dbReference type="ARBA" id="ARBA00022475"/>
    </source>
</evidence>
<feature type="transmembrane region" description="Helical" evidence="8">
    <location>
        <begin position="12"/>
        <end position="38"/>
    </location>
</feature>
<proteinExistence type="inferred from homology"/>
<dbReference type="CDD" id="cd06261">
    <property type="entry name" value="TM_PBP2"/>
    <property type="match status" value="1"/>
</dbReference>
<dbReference type="GO" id="GO:0035435">
    <property type="term" value="P:phosphate ion transmembrane transport"/>
    <property type="evidence" value="ECO:0007669"/>
    <property type="project" value="InterPro"/>
</dbReference>
<keyword evidence="5 8" id="KW-0812">Transmembrane</keyword>
<dbReference type="GO" id="GO:0005315">
    <property type="term" value="F:phosphate transmembrane transporter activity"/>
    <property type="evidence" value="ECO:0007669"/>
    <property type="project" value="InterPro"/>
</dbReference>
<evidence type="ECO:0000256" key="2">
    <source>
        <dbReference type="ARBA" id="ARBA00007069"/>
    </source>
</evidence>
<dbReference type="Pfam" id="PF00528">
    <property type="entry name" value="BPD_transp_1"/>
    <property type="match status" value="1"/>
</dbReference>
<keyword evidence="6 8" id="KW-1133">Transmembrane helix</keyword>
<evidence type="ECO:0000256" key="7">
    <source>
        <dbReference type="ARBA" id="ARBA00023136"/>
    </source>
</evidence>
<reference evidence="10" key="2">
    <citation type="journal article" date="2022" name="Nat. Microbiol.">
        <title>A closed Candidatus Odinarchaeum chromosome exposes Asgard archaeal viruses.</title>
        <authorList>
            <person name="Tamarit D."/>
            <person name="Caceres E.F."/>
            <person name="Krupovic M."/>
            <person name="Nijland R."/>
            <person name="Eme L."/>
            <person name="Robinson N.P."/>
            <person name="Ettema T.J.G."/>
        </authorList>
    </citation>
    <scope>NUCLEOTIDE SEQUENCE</scope>
    <source>
        <strain evidence="10">LCB_4</strain>
    </source>
</reference>
<keyword evidence="7 8" id="KW-0472">Membrane</keyword>
<dbReference type="InterPro" id="IPR035906">
    <property type="entry name" value="MetI-like_sf"/>
</dbReference>
<dbReference type="EMBL" id="CP091871">
    <property type="protein sequence ID" value="WEU40334.1"/>
    <property type="molecule type" value="Genomic_DNA"/>
</dbReference>
<evidence type="ECO:0000259" key="9">
    <source>
        <dbReference type="Pfam" id="PF00528"/>
    </source>
</evidence>
<evidence type="ECO:0000256" key="6">
    <source>
        <dbReference type="ARBA" id="ARBA00022989"/>
    </source>
</evidence>
<feature type="transmembrane region" description="Helical" evidence="8">
    <location>
        <begin position="210"/>
        <end position="231"/>
    </location>
</feature>
<dbReference type="Gene3D" id="1.10.3720.10">
    <property type="entry name" value="MetI-like"/>
    <property type="match status" value="1"/>
</dbReference>
<evidence type="ECO:0000256" key="5">
    <source>
        <dbReference type="ARBA" id="ARBA00022692"/>
    </source>
</evidence>
<evidence type="ECO:0000256" key="8">
    <source>
        <dbReference type="RuleBase" id="RU363043"/>
    </source>
</evidence>
<name>A0AAF0D285_ODILC</name>
<feature type="transmembrane region" description="Helical" evidence="8">
    <location>
        <begin position="134"/>
        <end position="153"/>
    </location>
</feature>
<feature type="transmembrane region" description="Helical" evidence="8">
    <location>
        <begin position="108"/>
        <end position="128"/>
    </location>
</feature>
<accession>A0AAF0D285</accession>
<evidence type="ECO:0000256" key="1">
    <source>
        <dbReference type="ARBA" id="ARBA00004651"/>
    </source>
</evidence>
<dbReference type="SUPFAM" id="SSF161098">
    <property type="entry name" value="MetI-like"/>
    <property type="match status" value="1"/>
</dbReference>
<dbReference type="InterPro" id="IPR000515">
    <property type="entry name" value="MetI-like"/>
</dbReference>
<organism evidence="10 11">
    <name type="scientific">Odinarchaeota yellowstonii (strain LCB_4)</name>
    <dbReference type="NCBI Taxonomy" id="1841599"/>
    <lineage>
        <taxon>Archaea</taxon>
        <taxon>Promethearchaeati</taxon>
        <taxon>Candidatus Odinarchaeota</taxon>
        <taxon>Candidatus Odinarchaeia</taxon>
        <taxon>Candidatus Odinarchaeales</taxon>
        <taxon>Candidatus Odinarchaeaceae</taxon>
        <taxon>Candidatus Odinarchaeum</taxon>
    </lineage>
</organism>
<dbReference type="AlphaFoldDB" id="A0AAF0D285"/>
<dbReference type="InterPro" id="IPR005672">
    <property type="entry name" value="Phosphate_PstA"/>
</dbReference>
<feature type="transmembrane region" description="Helical" evidence="8">
    <location>
        <begin position="58"/>
        <end position="88"/>
    </location>
</feature>
<evidence type="ECO:0000313" key="11">
    <source>
        <dbReference type="Proteomes" id="UP000186851"/>
    </source>
</evidence>
<evidence type="ECO:0000256" key="3">
    <source>
        <dbReference type="ARBA" id="ARBA00022448"/>
    </source>
</evidence>
<evidence type="ECO:0000313" key="10">
    <source>
        <dbReference type="EMBL" id="WEU40334.1"/>
    </source>
</evidence>
<feature type="domain" description="ABC transmembrane type-1" evidence="9">
    <location>
        <begin position="78"/>
        <end position="275"/>
    </location>
</feature>
<keyword evidence="3" id="KW-0813">Transport</keyword>
<dbReference type="Proteomes" id="UP000186851">
    <property type="component" value="Chromosome"/>
</dbReference>
<dbReference type="NCBIfam" id="TIGR00974">
    <property type="entry name" value="3a0107s02c"/>
    <property type="match status" value="1"/>
</dbReference>
<reference evidence="10" key="1">
    <citation type="journal article" date="2017" name="Nature">
        <title>Asgard archaea illuminate the origin of eukaryotic cellular complexity.</title>
        <authorList>
            <person name="Zaremba-Niedzwiedzka K."/>
            <person name="Caceres E.F."/>
            <person name="Saw J.H."/>
            <person name="Backstrom D."/>
            <person name="Juzokaite L."/>
            <person name="Vancaester E."/>
            <person name="Seitz K.W."/>
            <person name="Anantharaman K."/>
            <person name="Starnawski P."/>
            <person name="Kjeldsen K.U."/>
            <person name="Scott M.B."/>
            <person name="Nunoura T."/>
            <person name="Banfield J.F."/>
            <person name="Schramm A."/>
            <person name="Baker B.J."/>
            <person name="Spang A."/>
            <person name="Ettema T.J.G."/>
        </authorList>
    </citation>
    <scope>NUCLEOTIDE SEQUENCE</scope>
    <source>
        <strain evidence="10">LCB_4</strain>
    </source>
</reference>
<dbReference type="PANTHER" id="PTHR43470">
    <property type="entry name" value="PHOSPHATE TRANSPORT SYSTEM PERMEASE PROTEIN PSTA-RELATED"/>
    <property type="match status" value="1"/>
</dbReference>
<feature type="transmembrane region" description="Helical" evidence="8">
    <location>
        <begin position="251"/>
        <end position="273"/>
    </location>
</feature>